<evidence type="ECO:0000256" key="5">
    <source>
        <dbReference type="SAM" id="MobiDB-lite"/>
    </source>
</evidence>
<feature type="region of interest" description="Disordered" evidence="5">
    <location>
        <begin position="187"/>
        <end position="229"/>
    </location>
</feature>
<evidence type="ECO:0000256" key="2">
    <source>
        <dbReference type="ARBA" id="ARBA00022692"/>
    </source>
</evidence>
<dbReference type="InterPro" id="IPR051694">
    <property type="entry name" value="Immunoregulatory_rcpt-like"/>
</dbReference>
<dbReference type="OrthoDB" id="4779287at2759"/>
<feature type="transmembrane region" description="Helical" evidence="6">
    <location>
        <begin position="152"/>
        <end position="177"/>
    </location>
</feature>
<name>A0A5N6TX27_ASPAV</name>
<evidence type="ECO:0000256" key="1">
    <source>
        <dbReference type="ARBA" id="ARBA00004167"/>
    </source>
</evidence>
<evidence type="ECO:0000313" key="8">
    <source>
        <dbReference type="Proteomes" id="UP000325780"/>
    </source>
</evidence>
<dbReference type="PANTHER" id="PTHR15549">
    <property type="entry name" value="PAIRED IMMUNOGLOBULIN-LIKE TYPE 2 RECEPTOR"/>
    <property type="match status" value="1"/>
</dbReference>
<protein>
    <recommendedName>
        <fullName evidence="9">Mid2 domain-containing protein</fullName>
    </recommendedName>
</protein>
<gene>
    <name evidence="7" type="ORF">BDV25DRAFT_139631</name>
</gene>
<evidence type="ECO:0000256" key="3">
    <source>
        <dbReference type="ARBA" id="ARBA00022989"/>
    </source>
</evidence>
<organism evidence="7 8">
    <name type="scientific">Aspergillus avenaceus</name>
    <dbReference type="NCBI Taxonomy" id="36643"/>
    <lineage>
        <taxon>Eukaryota</taxon>
        <taxon>Fungi</taxon>
        <taxon>Dikarya</taxon>
        <taxon>Ascomycota</taxon>
        <taxon>Pezizomycotina</taxon>
        <taxon>Eurotiomycetes</taxon>
        <taxon>Eurotiomycetidae</taxon>
        <taxon>Eurotiales</taxon>
        <taxon>Aspergillaceae</taxon>
        <taxon>Aspergillus</taxon>
        <taxon>Aspergillus subgen. Circumdati</taxon>
    </lineage>
</organism>
<dbReference type="EMBL" id="ML742089">
    <property type="protein sequence ID" value="KAE8150631.1"/>
    <property type="molecule type" value="Genomic_DNA"/>
</dbReference>
<evidence type="ECO:0008006" key="9">
    <source>
        <dbReference type="Google" id="ProtNLM"/>
    </source>
</evidence>
<comment type="subcellular location">
    <subcellularLocation>
        <location evidence="1">Membrane</location>
        <topology evidence="1">Single-pass membrane protein</topology>
    </subcellularLocation>
</comment>
<keyword evidence="3 6" id="KW-1133">Transmembrane helix</keyword>
<dbReference type="GO" id="GO:0071944">
    <property type="term" value="C:cell periphery"/>
    <property type="evidence" value="ECO:0007669"/>
    <property type="project" value="UniProtKB-ARBA"/>
</dbReference>
<keyword evidence="8" id="KW-1185">Reference proteome</keyword>
<proteinExistence type="predicted"/>
<reference evidence="7 8" key="1">
    <citation type="submission" date="2019-04" db="EMBL/GenBank/DDBJ databases">
        <title>Friends and foes A comparative genomics study of 23 Aspergillus species from section Flavi.</title>
        <authorList>
            <consortium name="DOE Joint Genome Institute"/>
            <person name="Kjaerbolling I."/>
            <person name="Vesth T."/>
            <person name="Frisvad J.C."/>
            <person name="Nybo J.L."/>
            <person name="Theobald S."/>
            <person name="Kildgaard S."/>
            <person name="Isbrandt T."/>
            <person name="Kuo A."/>
            <person name="Sato A."/>
            <person name="Lyhne E.K."/>
            <person name="Kogle M.E."/>
            <person name="Wiebenga A."/>
            <person name="Kun R.S."/>
            <person name="Lubbers R.J."/>
            <person name="Makela M.R."/>
            <person name="Barry K."/>
            <person name="Chovatia M."/>
            <person name="Clum A."/>
            <person name="Daum C."/>
            <person name="Haridas S."/>
            <person name="He G."/>
            <person name="LaButti K."/>
            <person name="Lipzen A."/>
            <person name="Mondo S."/>
            <person name="Riley R."/>
            <person name="Salamov A."/>
            <person name="Simmons B.A."/>
            <person name="Magnuson J.K."/>
            <person name="Henrissat B."/>
            <person name="Mortensen U.H."/>
            <person name="Larsen T.O."/>
            <person name="Devries R.P."/>
            <person name="Grigoriev I.V."/>
            <person name="Machida M."/>
            <person name="Baker S.E."/>
            <person name="Andersen M.R."/>
        </authorList>
    </citation>
    <scope>NUCLEOTIDE SEQUENCE [LARGE SCALE GENOMIC DNA]</scope>
    <source>
        <strain evidence="7 8">IBT 18842</strain>
    </source>
</reference>
<dbReference type="Proteomes" id="UP000325780">
    <property type="component" value="Unassembled WGS sequence"/>
</dbReference>
<dbReference type="GO" id="GO:0016020">
    <property type="term" value="C:membrane"/>
    <property type="evidence" value="ECO:0007669"/>
    <property type="project" value="UniProtKB-SubCell"/>
</dbReference>
<sequence length="229" mass="24271">MSYDPPYGYALRATGTCPSDTAKCKTTWSDVVACCPSNSSCAGLDENGNPICCPTKASCMNPIYQSPHCASSRWTMYNHQGFFCCDTGQIGFWTSQEQSNNSVACAAEPKGASRTILNAAPQTLASTTFVSSTASSTSTTTSSPSPGSDNHVGAIAGGVVGGVAGVAFILALTWFCLWRRRRKSYTAPEPASEDLTYPYMYSKPATEPPSELPSDPGGHSVYELPVENR</sequence>
<dbReference type="AlphaFoldDB" id="A0A5N6TX27"/>
<accession>A0A5N6TX27</accession>
<evidence type="ECO:0000256" key="6">
    <source>
        <dbReference type="SAM" id="Phobius"/>
    </source>
</evidence>
<evidence type="ECO:0000256" key="4">
    <source>
        <dbReference type="ARBA" id="ARBA00023136"/>
    </source>
</evidence>
<keyword evidence="4 6" id="KW-0472">Membrane</keyword>
<evidence type="ECO:0000313" key="7">
    <source>
        <dbReference type="EMBL" id="KAE8150631.1"/>
    </source>
</evidence>
<feature type="region of interest" description="Disordered" evidence="5">
    <location>
        <begin position="130"/>
        <end position="149"/>
    </location>
</feature>
<keyword evidence="2 6" id="KW-0812">Transmembrane</keyword>